<gene>
    <name evidence="1" type="ORF">Fmac_010443</name>
</gene>
<comment type="caution">
    <text evidence="1">The sequence shown here is derived from an EMBL/GenBank/DDBJ whole genome shotgun (WGS) entry which is preliminary data.</text>
</comment>
<reference evidence="1 2" key="1">
    <citation type="submission" date="2024-08" db="EMBL/GenBank/DDBJ databases">
        <title>Insights into the chromosomal genome structure of Flemingia macrophylla.</title>
        <authorList>
            <person name="Ding Y."/>
            <person name="Zhao Y."/>
            <person name="Bi W."/>
            <person name="Wu M."/>
            <person name="Zhao G."/>
            <person name="Gong Y."/>
            <person name="Li W."/>
            <person name="Zhang P."/>
        </authorList>
    </citation>
    <scope>NUCLEOTIDE SEQUENCE [LARGE SCALE GENOMIC DNA]</scope>
    <source>
        <strain evidence="1">DYQJB</strain>
        <tissue evidence="1">Leaf</tissue>
    </source>
</reference>
<dbReference type="Proteomes" id="UP001603857">
    <property type="component" value="Unassembled WGS sequence"/>
</dbReference>
<organism evidence="1 2">
    <name type="scientific">Flemingia macrophylla</name>
    <dbReference type="NCBI Taxonomy" id="520843"/>
    <lineage>
        <taxon>Eukaryota</taxon>
        <taxon>Viridiplantae</taxon>
        <taxon>Streptophyta</taxon>
        <taxon>Embryophyta</taxon>
        <taxon>Tracheophyta</taxon>
        <taxon>Spermatophyta</taxon>
        <taxon>Magnoliopsida</taxon>
        <taxon>eudicotyledons</taxon>
        <taxon>Gunneridae</taxon>
        <taxon>Pentapetalae</taxon>
        <taxon>rosids</taxon>
        <taxon>fabids</taxon>
        <taxon>Fabales</taxon>
        <taxon>Fabaceae</taxon>
        <taxon>Papilionoideae</taxon>
        <taxon>50 kb inversion clade</taxon>
        <taxon>NPAAA clade</taxon>
        <taxon>indigoferoid/millettioid clade</taxon>
        <taxon>Phaseoleae</taxon>
        <taxon>Flemingia</taxon>
    </lineage>
</organism>
<name>A0ABD1MJM0_9FABA</name>
<dbReference type="AlphaFoldDB" id="A0ABD1MJM0"/>
<accession>A0ABD1MJM0</accession>
<evidence type="ECO:0000313" key="1">
    <source>
        <dbReference type="EMBL" id="KAL2335997.1"/>
    </source>
</evidence>
<proteinExistence type="predicted"/>
<keyword evidence="2" id="KW-1185">Reference proteome</keyword>
<dbReference type="EMBL" id="JBGMDY010000004">
    <property type="protein sequence ID" value="KAL2335997.1"/>
    <property type="molecule type" value="Genomic_DNA"/>
</dbReference>
<evidence type="ECO:0000313" key="2">
    <source>
        <dbReference type="Proteomes" id="UP001603857"/>
    </source>
</evidence>
<sequence>MSSKEENVRNCEEKALLEAQNFSREHCMKSKTDSEFTRSSWRFSSRVERRKRQRRTNIQFLHHIHHSQPYLHLFPSAYTSLAPSTSAALLVSRNDVASSFKTWFASRQAPPDPLLHCIFQILTSPASDEGLSAALFALSLPLSERAALRDILPCLKFFDWAGGLPARVPRHAHLIIEQ</sequence>
<protein>
    <submittedName>
        <fullName evidence="1">Uncharacterized protein</fullName>
    </submittedName>
</protein>